<dbReference type="InterPro" id="IPR046350">
    <property type="entry name" value="Cystatin_sf"/>
</dbReference>
<dbReference type="CDD" id="cd00042">
    <property type="entry name" value="CY"/>
    <property type="match status" value="1"/>
</dbReference>
<sequence>MTNYPNLKFIKVTKAAQQKSHLVFKIVKAYEEDAAAGYLYFIILEAAVDGEHGRLYRAKILLPHGIPKKILLDFTPLLRDSKPGLGGLVAGAAKDIPDAATNVEVIELARFAVDEHNKQEDEHLVFKEVVRASEQVVAGFLYRIILKAAKNGDISHFYEAQVLLPAAIDAKVFLEFKPLLDKKRKLELGANPGQPEDVPDASTNDEIIDLARFAVDQENKKEYYPAGRNSRS</sequence>
<dbReference type="SMART" id="SM00043">
    <property type="entry name" value="CY"/>
    <property type="match status" value="1"/>
</dbReference>
<evidence type="ECO:0000256" key="3">
    <source>
        <dbReference type="RuleBase" id="RU362130"/>
    </source>
</evidence>
<comment type="similarity">
    <text evidence="3">Belongs to the cystatin family. Phytocystatin subfamily.</text>
</comment>
<evidence type="ECO:0000259" key="4">
    <source>
        <dbReference type="SMART" id="SM00043"/>
    </source>
</evidence>
<dbReference type="SUPFAM" id="SSF54403">
    <property type="entry name" value="Cystatin/monellin"/>
    <property type="match status" value="2"/>
</dbReference>
<dbReference type="Pfam" id="PF16845">
    <property type="entry name" value="SQAPI"/>
    <property type="match status" value="1"/>
</dbReference>
<name>A0A9Q0JNG1_9ROSI</name>
<accession>A0A9Q0JNG1</accession>
<dbReference type="EMBL" id="JAKUCV010000991">
    <property type="protein sequence ID" value="KAJ4848129.1"/>
    <property type="molecule type" value="Genomic_DNA"/>
</dbReference>
<protein>
    <recommendedName>
        <fullName evidence="3">Cysteine proteinase inhibitor</fullName>
    </recommendedName>
</protein>
<dbReference type="OrthoDB" id="1908104at2759"/>
<dbReference type="PROSITE" id="PS00287">
    <property type="entry name" value="CYSTATIN"/>
    <property type="match status" value="1"/>
</dbReference>
<evidence type="ECO:0000313" key="5">
    <source>
        <dbReference type="EMBL" id="KAJ4848129.1"/>
    </source>
</evidence>
<keyword evidence="1 3" id="KW-0646">Protease inhibitor</keyword>
<gene>
    <name evidence="5" type="ORF">Tsubulata_034828</name>
</gene>
<comment type="caution">
    <text evidence="5">The sequence shown here is derived from an EMBL/GenBank/DDBJ whole genome shotgun (WGS) entry which is preliminary data.</text>
</comment>
<dbReference type="GO" id="GO:0004869">
    <property type="term" value="F:cysteine-type endopeptidase inhibitor activity"/>
    <property type="evidence" value="ECO:0007669"/>
    <property type="project" value="UniProtKB-KW"/>
</dbReference>
<dbReference type="PANTHER" id="PTHR11413">
    <property type="entry name" value="CYSTATIN FAMILY MEMBER"/>
    <property type="match status" value="1"/>
</dbReference>
<evidence type="ECO:0000313" key="6">
    <source>
        <dbReference type="Proteomes" id="UP001141552"/>
    </source>
</evidence>
<organism evidence="5 6">
    <name type="scientific">Turnera subulata</name>
    <dbReference type="NCBI Taxonomy" id="218843"/>
    <lineage>
        <taxon>Eukaryota</taxon>
        <taxon>Viridiplantae</taxon>
        <taxon>Streptophyta</taxon>
        <taxon>Embryophyta</taxon>
        <taxon>Tracheophyta</taxon>
        <taxon>Spermatophyta</taxon>
        <taxon>Magnoliopsida</taxon>
        <taxon>eudicotyledons</taxon>
        <taxon>Gunneridae</taxon>
        <taxon>Pentapetalae</taxon>
        <taxon>rosids</taxon>
        <taxon>fabids</taxon>
        <taxon>Malpighiales</taxon>
        <taxon>Passifloraceae</taxon>
        <taxon>Turnera</taxon>
    </lineage>
</organism>
<feature type="domain" description="Cystatin" evidence="4">
    <location>
        <begin position="88"/>
        <end position="191"/>
    </location>
</feature>
<evidence type="ECO:0000256" key="2">
    <source>
        <dbReference type="ARBA" id="ARBA00022704"/>
    </source>
</evidence>
<dbReference type="AlphaFoldDB" id="A0A9Q0JNG1"/>
<keyword evidence="2 3" id="KW-0789">Thiol protease inhibitor</keyword>
<reference evidence="5" key="1">
    <citation type="submission" date="2022-02" db="EMBL/GenBank/DDBJ databases">
        <authorList>
            <person name="Henning P.M."/>
            <person name="McCubbin A.G."/>
            <person name="Shore J.S."/>
        </authorList>
    </citation>
    <scope>NUCLEOTIDE SEQUENCE</scope>
    <source>
        <strain evidence="5">F60SS</strain>
        <tissue evidence="5">Leaves</tissue>
    </source>
</reference>
<reference evidence="5" key="2">
    <citation type="journal article" date="2023" name="Plants (Basel)">
        <title>Annotation of the Turnera subulata (Passifloraceae) Draft Genome Reveals the S-Locus Evolved after the Divergence of Turneroideae from Passifloroideae in a Stepwise Manner.</title>
        <authorList>
            <person name="Henning P.M."/>
            <person name="Roalson E.H."/>
            <person name="Mir W."/>
            <person name="McCubbin A.G."/>
            <person name="Shore J.S."/>
        </authorList>
    </citation>
    <scope>NUCLEOTIDE SEQUENCE</scope>
    <source>
        <strain evidence="5">F60SS</strain>
    </source>
</reference>
<dbReference type="InterPro" id="IPR018073">
    <property type="entry name" value="Prot_inh_cystat_CS"/>
</dbReference>
<dbReference type="PANTHER" id="PTHR11413:SF103">
    <property type="entry name" value="CYSTEINE PROTEINASE INHIBITOR 12"/>
    <property type="match status" value="1"/>
</dbReference>
<proteinExistence type="inferred from homology"/>
<dbReference type="Proteomes" id="UP001141552">
    <property type="component" value="Unassembled WGS sequence"/>
</dbReference>
<dbReference type="Gene3D" id="3.10.450.10">
    <property type="match status" value="1"/>
</dbReference>
<dbReference type="InterPro" id="IPR027214">
    <property type="entry name" value="Cystatin"/>
</dbReference>
<evidence type="ECO:0000256" key="1">
    <source>
        <dbReference type="ARBA" id="ARBA00022690"/>
    </source>
</evidence>
<keyword evidence="6" id="KW-1185">Reference proteome</keyword>
<dbReference type="InterPro" id="IPR000010">
    <property type="entry name" value="Cystatin_dom"/>
</dbReference>